<dbReference type="Gene3D" id="1.25.10.10">
    <property type="entry name" value="Leucine-rich Repeat Variant"/>
    <property type="match status" value="1"/>
</dbReference>
<organism evidence="1 2">
    <name type="scientific">Callosobruchus maculatus</name>
    <name type="common">Southern cowpea weevil</name>
    <name type="synonym">Pulse bruchid</name>
    <dbReference type="NCBI Taxonomy" id="64391"/>
    <lineage>
        <taxon>Eukaryota</taxon>
        <taxon>Metazoa</taxon>
        <taxon>Ecdysozoa</taxon>
        <taxon>Arthropoda</taxon>
        <taxon>Hexapoda</taxon>
        <taxon>Insecta</taxon>
        <taxon>Pterygota</taxon>
        <taxon>Neoptera</taxon>
        <taxon>Endopterygota</taxon>
        <taxon>Coleoptera</taxon>
        <taxon>Polyphaga</taxon>
        <taxon>Cucujiformia</taxon>
        <taxon>Chrysomeloidea</taxon>
        <taxon>Chrysomelidae</taxon>
        <taxon>Bruchinae</taxon>
        <taxon>Bruchini</taxon>
        <taxon>Callosobruchus</taxon>
    </lineage>
</organism>
<dbReference type="InterPro" id="IPR016024">
    <property type="entry name" value="ARM-type_fold"/>
</dbReference>
<dbReference type="EMBL" id="CAACVG010003090">
    <property type="protein sequence ID" value="VEN37187.1"/>
    <property type="molecule type" value="Genomic_DNA"/>
</dbReference>
<dbReference type="SUPFAM" id="SSF48371">
    <property type="entry name" value="ARM repeat"/>
    <property type="match status" value="1"/>
</dbReference>
<proteinExistence type="predicted"/>
<evidence type="ECO:0000313" key="1">
    <source>
        <dbReference type="EMBL" id="VEN37187.1"/>
    </source>
</evidence>
<gene>
    <name evidence="1" type="ORF">CALMAC_LOCUS2529</name>
</gene>
<reference evidence="1 2" key="1">
    <citation type="submission" date="2019-01" db="EMBL/GenBank/DDBJ databases">
        <authorList>
            <person name="Sayadi A."/>
        </authorList>
    </citation>
    <scope>NUCLEOTIDE SEQUENCE [LARGE SCALE GENOMIC DNA]</scope>
</reference>
<dbReference type="OrthoDB" id="449062at2759"/>
<keyword evidence="2" id="KW-1185">Reference proteome</keyword>
<dbReference type="Proteomes" id="UP000410492">
    <property type="component" value="Unassembled WGS sequence"/>
</dbReference>
<accession>A0A653BNM3</accession>
<dbReference type="InterPro" id="IPR011989">
    <property type="entry name" value="ARM-like"/>
</dbReference>
<protein>
    <submittedName>
        <fullName evidence="1">Uncharacterized protein</fullName>
    </submittedName>
</protein>
<sequence length="246" mass="27780">MALKISQDAFNTVVRENIDELGLSPEEAVKGAIEQFELQGADLSLIIKDLMIAPPDTNVQELLNRLKELNKAKAVNRDNVIEQLDLIKVECEKGLPYKVEAGRCGAYSILLDTMAVHSGDNNVLKSCLRSLIALMSKQPDLLDERGVQVIHTYLKKEIDYDVKRLTLKWTRECCVLHEMNRQLIFNSKIIDNIKELLGEGATDILREVLGVCRALVLDDDVRVELGKPMSMQELLPVKHFVPLQDY</sequence>
<evidence type="ECO:0000313" key="2">
    <source>
        <dbReference type="Proteomes" id="UP000410492"/>
    </source>
</evidence>
<name>A0A653BNM3_CALMS</name>
<dbReference type="AlphaFoldDB" id="A0A653BNM3"/>